<keyword evidence="2" id="KW-1185">Reference proteome</keyword>
<dbReference type="RefSeq" id="WP_202956448.1">
    <property type="nucleotide sequence ID" value="NZ_JAPCID010000014.1"/>
</dbReference>
<organism evidence="1 2">
    <name type="scientific">Solirubrobacter deserti</name>
    <dbReference type="NCBI Taxonomy" id="2282478"/>
    <lineage>
        <taxon>Bacteria</taxon>
        <taxon>Bacillati</taxon>
        <taxon>Actinomycetota</taxon>
        <taxon>Thermoleophilia</taxon>
        <taxon>Solirubrobacterales</taxon>
        <taxon>Solirubrobacteraceae</taxon>
        <taxon>Solirubrobacter</taxon>
    </lineage>
</organism>
<gene>
    <name evidence="1" type="ORF">OJ962_11930</name>
</gene>
<comment type="caution">
    <text evidence="1">The sequence shown here is derived from an EMBL/GenBank/DDBJ whole genome shotgun (WGS) entry which is preliminary data.</text>
</comment>
<accession>A0ABT4RI35</accession>
<dbReference type="Proteomes" id="UP001147700">
    <property type="component" value="Unassembled WGS sequence"/>
</dbReference>
<dbReference type="EMBL" id="JAPCID010000014">
    <property type="protein sequence ID" value="MDA0138211.1"/>
    <property type="molecule type" value="Genomic_DNA"/>
</dbReference>
<proteinExistence type="predicted"/>
<reference evidence="1" key="1">
    <citation type="submission" date="2022-10" db="EMBL/GenBank/DDBJ databases">
        <title>The WGS of Solirubrobacter sp. CPCC 204708.</title>
        <authorList>
            <person name="Jiang Z."/>
        </authorList>
    </citation>
    <scope>NUCLEOTIDE SEQUENCE</scope>
    <source>
        <strain evidence="1">CPCC 204708</strain>
    </source>
</reference>
<sequence length="223" mass="23997">MNVLALTVDYGAEELSALGRLLAADDAPGLAAPEPAPMTPETRRAVHAAAWRGLVARRAILLEPGPPASFALAEPHASLLAPLIAPERTVVLDRWEPRGGERRVAFYLRENVAVEQEALPGLIYRHTLIARAAVRERLLAAAAIPEDRPPAQGQPLETTRKALTASRDDTSPPLLYAALAVGMVGEEVWVDGGELGLWRGRGQRTVTLRPTTPDELRAALSPR</sequence>
<evidence type="ECO:0000313" key="2">
    <source>
        <dbReference type="Proteomes" id="UP001147700"/>
    </source>
</evidence>
<name>A0ABT4RI35_9ACTN</name>
<evidence type="ECO:0000313" key="1">
    <source>
        <dbReference type="EMBL" id="MDA0138211.1"/>
    </source>
</evidence>
<protein>
    <submittedName>
        <fullName evidence="1">Uncharacterized protein</fullName>
    </submittedName>
</protein>